<evidence type="ECO:0000256" key="3">
    <source>
        <dbReference type="ARBA" id="ARBA00022448"/>
    </source>
</evidence>
<evidence type="ECO:0000256" key="4">
    <source>
        <dbReference type="ARBA" id="ARBA00022475"/>
    </source>
</evidence>
<dbReference type="SMART" id="SM00382">
    <property type="entry name" value="AAA"/>
    <property type="match status" value="1"/>
</dbReference>
<evidence type="ECO:0000256" key="6">
    <source>
        <dbReference type="ARBA" id="ARBA00022840"/>
    </source>
</evidence>
<evidence type="ECO:0000256" key="1">
    <source>
        <dbReference type="ARBA" id="ARBA00004202"/>
    </source>
</evidence>
<dbReference type="PANTHER" id="PTHR43166:SF35">
    <property type="entry name" value="L-CYSTINE IMPORT ATP-BINDING PROTEIN TCYN"/>
    <property type="match status" value="1"/>
</dbReference>
<keyword evidence="4" id="KW-1003">Cell membrane</keyword>
<protein>
    <submittedName>
        <fullName evidence="9">ATP-binding cassette domain-containing protein</fullName>
    </submittedName>
</protein>
<dbReference type="GO" id="GO:0016887">
    <property type="term" value="F:ATP hydrolysis activity"/>
    <property type="evidence" value="ECO:0007669"/>
    <property type="project" value="InterPro"/>
</dbReference>
<dbReference type="SUPFAM" id="SSF52540">
    <property type="entry name" value="P-loop containing nucleoside triphosphate hydrolases"/>
    <property type="match status" value="1"/>
</dbReference>
<evidence type="ECO:0000313" key="9">
    <source>
        <dbReference type="EMBL" id="MTH62499.1"/>
    </source>
</evidence>
<dbReference type="PROSITE" id="PS50893">
    <property type="entry name" value="ABC_TRANSPORTER_2"/>
    <property type="match status" value="1"/>
</dbReference>
<dbReference type="GO" id="GO:0005886">
    <property type="term" value="C:plasma membrane"/>
    <property type="evidence" value="ECO:0007669"/>
    <property type="project" value="UniProtKB-SubCell"/>
</dbReference>
<dbReference type="GO" id="GO:0015424">
    <property type="term" value="F:ABC-type amino acid transporter activity"/>
    <property type="evidence" value="ECO:0007669"/>
    <property type="project" value="InterPro"/>
</dbReference>
<sequence>MAIRKDDPVITASIGPALSLSGLRKSFGHNEVLRGIDLSARDGDVISMIGASGSGKSTLLRCIPMLEIPDAGTIAVGEDSLSPKGGRLTRTEDAIARRMRGHLGFVFQNFNLWPHRTVLENVIEAPLFVQGRSRAEAVDEALALLEKVGLAEKRDAWPAHLSGGQQQRVAIARALAQHPRAILFDEPTSALDPELVGEVLKVIRRLAEEGRTMLIVTHEMGFAREVSSRVVFLHQGRIEEDGTPAEVFGAPKSERARAFLASHFDRNR</sequence>
<evidence type="ECO:0000256" key="5">
    <source>
        <dbReference type="ARBA" id="ARBA00022741"/>
    </source>
</evidence>
<dbReference type="PANTHER" id="PTHR43166">
    <property type="entry name" value="AMINO ACID IMPORT ATP-BINDING PROTEIN"/>
    <property type="match status" value="1"/>
</dbReference>
<name>A0A844HTM1_9RHOB</name>
<dbReference type="FunFam" id="3.40.50.300:FF:000020">
    <property type="entry name" value="Amino acid ABC transporter ATP-binding component"/>
    <property type="match status" value="1"/>
</dbReference>
<accession>A0A844HTM1</accession>
<dbReference type="RefSeq" id="WP_155042443.1">
    <property type="nucleotide sequence ID" value="NZ_WMIG01000039.1"/>
</dbReference>
<dbReference type="InterPro" id="IPR017871">
    <property type="entry name" value="ABC_transporter-like_CS"/>
</dbReference>
<keyword evidence="6 9" id="KW-0067">ATP-binding</keyword>
<dbReference type="GO" id="GO:0005524">
    <property type="term" value="F:ATP binding"/>
    <property type="evidence" value="ECO:0007669"/>
    <property type="project" value="UniProtKB-KW"/>
</dbReference>
<evidence type="ECO:0000256" key="7">
    <source>
        <dbReference type="ARBA" id="ARBA00023136"/>
    </source>
</evidence>
<reference evidence="9 10" key="1">
    <citation type="submission" date="2019-11" db="EMBL/GenBank/DDBJ databases">
        <authorList>
            <person name="Dong K."/>
        </authorList>
    </citation>
    <scope>NUCLEOTIDE SEQUENCE [LARGE SCALE GENOMIC DNA]</scope>
    <source>
        <strain evidence="9 10">NBRC 112902</strain>
    </source>
</reference>
<dbReference type="Proteomes" id="UP000449846">
    <property type="component" value="Unassembled WGS sequence"/>
</dbReference>
<keyword evidence="7" id="KW-0472">Membrane</keyword>
<evidence type="ECO:0000313" key="10">
    <source>
        <dbReference type="Proteomes" id="UP000449846"/>
    </source>
</evidence>
<gene>
    <name evidence="9" type="ORF">GL300_25300</name>
</gene>
<dbReference type="InterPro" id="IPR003593">
    <property type="entry name" value="AAA+_ATPase"/>
</dbReference>
<comment type="similarity">
    <text evidence="2">Belongs to the ABC transporter superfamily.</text>
</comment>
<dbReference type="Gene3D" id="3.40.50.300">
    <property type="entry name" value="P-loop containing nucleotide triphosphate hydrolases"/>
    <property type="match status" value="1"/>
</dbReference>
<dbReference type="Pfam" id="PF00005">
    <property type="entry name" value="ABC_tran"/>
    <property type="match status" value="1"/>
</dbReference>
<dbReference type="InterPro" id="IPR027417">
    <property type="entry name" value="P-loop_NTPase"/>
</dbReference>
<dbReference type="PIRSF" id="PIRSF039085">
    <property type="entry name" value="ABC_ATPase_HisP"/>
    <property type="match status" value="1"/>
</dbReference>
<dbReference type="AlphaFoldDB" id="A0A844HTM1"/>
<keyword evidence="10" id="KW-1185">Reference proteome</keyword>
<dbReference type="InterPro" id="IPR030679">
    <property type="entry name" value="ABC_ATPase_HisP-typ"/>
</dbReference>
<dbReference type="PROSITE" id="PS00211">
    <property type="entry name" value="ABC_TRANSPORTER_1"/>
    <property type="match status" value="1"/>
</dbReference>
<dbReference type="CDD" id="cd03262">
    <property type="entry name" value="ABC_HisP_GlnQ"/>
    <property type="match status" value="1"/>
</dbReference>
<dbReference type="OrthoDB" id="9802264at2"/>
<dbReference type="InterPro" id="IPR050086">
    <property type="entry name" value="MetN_ABC_transporter-like"/>
</dbReference>
<evidence type="ECO:0000256" key="2">
    <source>
        <dbReference type="ARBA" id="ARBA00005417"/>
    </source>
</evidence>
<dbReference type="InterPro" id="IPR003439">
    <property type="entry name" value="ABC_transporter-like_ATP-bd"/>
</dbReference>
<keyword evidence="3" id="KW-0813">Transport</keyword>
<comment type="caution">
    <text evidence="9">The sequence shown here is derived from an EMBL/GenBank/DDBJ whole genome shotgun (WGS) entry which is preliminary data.</text>
</comment>
<keyword evidence="5" id="KW-0547">Nucleotide-binding</keyword>
<feature type="domain" description="ABC transporter" evidence="8">
    <location>
        <begin position="18"/>
        <end position="260"/>
    </location>
</feature>
<proteinExistence type="inferred from homology"/>
<comment type="subcellular location">
    <subcellularLocation>
        <location evidence="1">Cell membrane</location>
        <topology evidence="1">Peripheral membrane protein</topology>
    </subcellularLocation>
</comment>
<organism evidence="9 10">
    <name type="scientific">Paracoccus litorisediminis</name>
    <dbReference type="NCBI Taxonomy" id="2006130"/>
    <lineage>
        <taxon>Bacteria</taxon>
        <taxon>Pseudomonadati</taxon>
        <taxon>Pseudomonadota</taxon>
        <taxon>Alphaproteobacteria</taxon>
        <taxon>Rhodobacterales</taxon>
        <taxon>Paracoccaceae</taxon>
        <taxon>Paracoccus</taxon>
    </lineage>
</organism>
<dbReference type="EMBL" id="WMIG01000039">
    <property type="protein sequence ID" value="MTH62499.1"/>
    <property type="molecule type" value="Genomic_DNA"/>
</dbReference>
<evidence type="ECO:0000259" key="8">
    <source>
        <dbReference type="PROSITE" id="PS50893"/>
    </source>
</evidence>